<dbReference type="FunFam" id="3.40.50.140:FF:000005">
    <property type="entry name" value="DNA topoisomerase"/>
    <property type="match status" value="1"/>
</dbReference>
<dbReference type="InterPro" id="IPR036875">
    <property type="entry name" value="Znf_CCHC_sf"/>
</dbReference>
<feature type="region of interest" description="Disordered" evidence="19">
    <location>
        <begin position="1313"/>
        <end position="1425"/>
    </location>
</feature>
<evidence type="ECO:0000259" key="24">
    <source>
        <dbReference type="PROSITE" id="PS52039"/>
    </source>
</evidence>
<feature type="region of interest" description="Disordered" evidence="19">
    <location>
        <begin position="90"/>
        <end position="109"/>
    </location>
</feature>
<evidence type="ECO:0000259" key="21">
    <source>
        <dbReference type="PROSITE" id="PS50158"/>
    </source>
</evidence>
<feature type="compositionally biased region" description="Acidic residues" evidence="19">
    <location>
        <begin position="1315"/>
        <end position="1332"/>
    </location>
</feature>
<feature type="compositionally biased region" description="Low complexity" evidence="19">
    <location>
        <begin position="1595"/>
        <end position="1604"/>
    </location>
</feature>
<feature type="transmembrane region" description="Helical" evidence="20">
    <location>
        <begin position="182"/>
        <end position="202"/>
    </location>
</feature>
<dbReference type="InterPro" id="IPR004813">
    <property type="entry name" value="OPT"/>
</dbReference>
<evidence type="ECO:0000256" key="12">
    <source>
        <dbReference type="ARBA" id="ARBA00022833"/>
    </source>
</evidence>
<evidence type="ECO:0000256" key="17">
    <source>
        <dbReference type="ARBA" id="ARBA00023235"/>
    </source>
</evidence>
<dbReference type="InterPro" id="IPR006171">
    <property type="entry name" value="TOPRIM_dom"/>
</dbReference>
<feature type="non-terminal residue" evidence="25">
    <location>
        <position position="1"/>
    </location>
</feature>
<feature type="transmembrane region" description="Helical" evidence="20">
    <location>
        <begin position="152"/>
        <end position="170"/>
    </location>
</feature>
<dbReference type="SMART" id="SM00343">
    <property type="entry name" value="ZnF_C2HC"/>
    <property type="match status" value="2"/>
</dbReference>
<dbReference type="InterPro" id="IPR023405">
    <property type="entry name" value="Topo_IA_core_domain"/>
</dbReference>
<feature type="domain" description="Toprim" evidence="22">
    <location>
        <begin position="672"/>
        <end position="818"/>
    </location>
</feature>
<dbReference type="SUPFAM" id="SSF57756">
    <property type="entry name" value="Retrovirus zinc finger-like domains"/>
    <property type="match status" value="2"/>
</dbReference>
<feature type="domain" description="Topo IA-type catalytic" evidence="24">
    <location>
        <begin position="836"/>
        <end position="1276"/>
    </location>
</feature>
<dbReference type="SMART" id="SM00436">
    <property type="entry name" value="TOP1Bc"/>
    <property type="match status" value="1"/>
</dbReference>
<dbReference type="GO" id="GO:0016020">
    <property type="term" value="C:membrane"/>
    <property type="evidence" value="ECO:0007669"/>
    <property type="project" value="UniProtKB-SubCell"/>
</dbReference>
<dbReference type="PROSITE" id="PS00396">
    <property type="entry name" value="TOPO_IA_1"/>
    <property type="match status" value="1"/>
</dbReference>
<dbReference type="NCBIfam" id="TIGR00728">
    <property type="entry name" value="OPT_sfam"/>
    <property type="match status" value="1"/>
</dbReference>
<dbReference type="GO" id="GO:0005634">
    <property type="term" value="C:nucleus"/>
    <property type="evidence" value="ECO:0007669"/>
    <property type="project" value="TreeGrafter"/>
</dbReference>
<proteinExistence type="inferred from homology"/>
<dbReference type="PROSITE" id="PS50158">
    <property type="entry name" value="ZF_CCHC"/>
    <property type="match status" value="2"/>
</dbReference>
<evidence type="ECO:0000313" key="25">
    <source>
        <dbReference type="EMBL" id="CDS01667.1"/>
    </source>
</evidence>
<dbReference type="Pfam" id="PF01131">
    <property type="entry name" value="Topoisom_bac"/>
    <property type="match status" value="1"/>
</dbReference>
<keyword evidence="10" id="KW-0479">Metal-binding</keyword>
<evidence type="ECO:0000256" key="18">
    <source>
        <dbReference type="PROSITE-ProRule" id="PRU00047"/>
    </source>
</evidence>
<dbReference type="GO" id="GO:0006281">
    <property type="term" value="P:DNA repair"/>
    <property type="evidence" value="ECO:0007669"/>
    <property type="project" value="TreeGrafter"/>
</dbReference>
<dbReference type="PROSITE" id="PS51999">
    <property type="entry name" value="ZF_GRF"/>
    <property type="match status" value="2"/>
</dbReference>
<keyword evidence="17" id="KW-0413">Isomerase</keyword>
<sequence length="1649" mass="178789">AAAGVMPLSAGLVGVIPALKKLTWEKDGSDAIDLDFMHLLGWCFALAYFGVFFASPLREAMIVREKLTFPSGTATAQLIGVLHNKPLIRQQGSTAPDTPENGVRQRRGYSDDAEAAAAEYDERTALLSRQDDSDNDIDNEPDTINSSQGWKALAWSFSGSAGFTVLSYYIPVLYAMPLFDFIPPHNLASMWGFWFTPSLNYIGQGIIMGLPTTVSMTAGALVGWAVLSPLAYYKGWAPGHPLDSEDGSKGWILWISLAIMCSESIVGLVALVASNGIHDLKSLAAAKQQARQQLHDEQGDRDVHATGEQTDEDHEPPHRDTPKTWIVSGLVGSTLIAVLLIYSSFGAEGISPWATLLGIVLASLFAILGVRALGETDLNPVSGIGKVSQLIFVLVQPGNVVANLIAGGLSEAGAMQAGDLMQDYKTGHLVGASPRSQFKGQLIGSTLGILVSSFAYKLYTNAYEIPGPQFPAPTAAVWLNLARLVNHGHLPEKVNVFMIVFGAMFAVTGVSKTLARSKALHQEGQVGTSAAAKLARVVPSGIAFAVGMLNTPNFSLARLVGGLIAHWYHLRSSSSTKKTQPALAGIGIIIVASGFRGLRQRQPPYALVTCNAGGVQLSIEQGPLATGNRIEQWYALALQAPFRLFSSAFAHRPSAPSLYFDHAPASLARGMRILCVAEKPSIAKSIAGILARGLPYNRPGKDKFCRNYDFQYKMPGVQGMVDMTMTSVRGHLTNADFGPQHKGWFSCSPADLFQAPIITDLSDDAKQIGTNLRMEARNADAVMIWTDCDREGEHIGSEIVTEVRKVRRNIRVMRARFSAIIDSQIHAACQNTVDLDWRAADAVESRIQLDLRIGAAFTRMQTLALQNRIPALGEQRQVISYGPCQFPTLGFVVDRYNKVVRFVPEPFWLLQVHKTRSMSGGDPSPDDPPDEIRKVVFNWDRVHLFDKRVVQIFRDLCRANPDATVDKVTNKQTKKWKPYPLTTVELQKSGSRLLRLTPKRILDVAESLYQKGFLSYPRTETDQYDKDFDFTSLIAKQTADGAWGNAAQRLLDGAFERPRNGKNNDKAHPPIHPTSHANGLTGDDKRVYDYVTRRFLASCWKDAIGTQTTVSISIAGEKFHASGLVILQRNYLEVFTYDKWEGNLLPPFVRGETFRPTRLEMKEGSTSPPKLLTEADLVNLMDKNGIGTDATIAEHIAKVIERRYVMQVKEGKTTYLVPSTLGIGLVEGYNQLNLEKSLSKPLLRREAEFRMSLICAGQRSKQETIEESLEEYRQVFALTNREFDRIATTVVQYLTDPCAGQEARAVELFNHDQADPDGFEDDDSDVDSDGGFDEPGNGGNGGAAPRGRATNGRGRGAVGTGGTRATRGGRGGARAAPAARRRDPPDDDNNDSFAVPPPPRANGGGGGTLAATRSFGGRASGGDETKQCLCGEAAAERTTNKAGPNQGRRFYACAKPMGDPGRCDFFDWADSVDNGTPRDNDADGWMPNMRSNSSGTRRCECDLQAVLKTTTNGGPNQGRSFWMCGRESARLRCKFFEWNEEDGGTGGSTSNGCGGSSNDFNAGGGGGGGGCFRCGQNGHWASDCPNPQQTNTFNRDSTTTSRRGGSTGGTKSRGRGRGRGGSKGGGRGKDDSCFRCGKKGHWSSDCPGT</sequence>
<dbReference type="PANTHER" id="PTHR11390">
    <property type="entry name" value="PROKARYOTIC DNA TOPOISOMERASE"/>
    <property type="match status" value="1"/>
</dbReference>
<evidence type="ECO:0000256" key="4">
    <source>
        <dbReference type="ARBA" id="ARBA00008807"/>
    </source>
</evidence>
<dbReference type="EC" id="5.6.2.1" evidence="6"/>
<keyword evidence="8" id="KW-0507">mRNA processing</keyword>
<evidence type="ECO:0000256" key="9">
    <source>
        <dbReference type="ARBA" id="ARBA00022692"/>
    </source>
</evidence>
<dbReference type="SUPFAM" id="SSF56712">
    <property type="entry name" value="Prokaryotic type I DNA topoisomerase"/>
    <property type="match status" value="1"/>
</dbReference>
<feature type="domain" description="GRF-type" evidence="23">
    <location>
        <begin position="1499"/>
        <end position="1542"/>
    </location>
</feature>
<evidence type="ECO:0000256" key="14">
    <source>
        <dbReference type="ARBA" id="ARBA00023029"/>
    </source>
</evidence>
<dbReference type="InterPro" id="IPR013825">
    <property type="entry name" value="Topo_IA_cen_sub2"/>
</dbReference>
<dbReference type="SMART" id="SM00493">
    <property type="entry name" value="TOPRIM"/>
    <property type="match status" value="1"/>
</dbReference>
<evidence type="ECO:0000256" key="1">
    <source>
        <dbReference type="ARBA" id="ARBA00000213"/>
    </source>
</evidence>
<evidence type="ECO:0000256" key="10">
    <source>
        <dbReference type="ARBA" id="ARBA00022723"/>
    </source>
</evidence>
<feature type="compositionally biased region" description="Polar residues" evidence="19">
    <location>
        <begin position="1585"/>
        <end position="1594"/>
    </location>
</feature>
<dbReference type="SMART" id="SM00437">
    <property type="entry name" value="TOP1Ac"/>
    <property type="match status" value="1"/>
</dbReference>
<feature type="compositionally biased region" description="Gly residues" evidence="19">
    <location>
        <begin position="1353"/>
        <end position="1372"/>
    </location>
</feature>
<comment type="similarity">
    <text evidence="5">Belongs to the type IA topoisomerase family.</text>
</comment>
<dbReference type="InterPro" id="IPR034144">
    <property type="entry name" value="TOPRIM_TopoIII"/>
</dbReference>
<evidence type="ECO:0000256" key="16">
    <source>
        <dbReference type="ARBA" id="ARBA00023136"/>
    </source>
</evidence>
<dbReference type="FunFam" id="1.10.290.10:FF:000003">
    <property type="entry name" value="DNA topoisomerase"/>
    <property type="match status" value="1"/>
</dbReference>
<dbReference type="Pfam" id="PF06839">
    <property type="entry name" value="Zn_ribbon_GRF"/>
    <property type="match status" value="2"/>
</dbReference>
<feature type="domain" description="GRF-type" evidence="23">
    <location>
        <begin position="1428"/>
        <end position="1472"/>
    </location>
</feature>
<organism evidence="25 26">
    <name type="scientific">Sporisorium scitamineum</name>
    <dbReference type="NCBI Taxonomy" id="49012"/>
    <lineage>
        <taxon>Eukaryota</taxon>
        <taxon>Fungi</taxon>
        <taxon>Dikarya</taxon>
        <taxon>Basidiomycota</taxon>
        <taxon>Ustilaginomycotina</taxon>
        <taxon>Ustilaginomycetes</taxon>
        <taxon>Ustilaginales</taxon>
        <taxon>Ustilaginaceae</taxon>
        <taxon>Sporisorium</taxon>
    </lineage>
</organism>
<keyword evidence="14" id="KW-0799">Topoisomerase</keyword>
<evidence type="ECO:0000256" key="20">
    <source>
        <dbReference type="SAM" id="Phobius"/>
    </source>
</evidence>
<keyword evidence="7" id="KW-0813">Transport</keyword>
<dbReference type="Pfam" id="PF01751">
    <property type="entry name" value="Toprim"/>
    <property type="match status" value="1"/>
</dbReference>
<gene>
    <name evidence="25" type="primary">SSCI71780.1</name>
</gene>
<evidence type="ECO:0000259" key="22">
    <source>
        <dbReference type="PROSITE" id="PS50880"/>
    </source>
</evidence>
<dbReference type="InterPro" id="IPR000380">
    <property type="entry name" value="Topo_IA"/>
</dbReference>
<keyword evidence="15" id="KW-0238">DNA-binding</keyword>
<evidence type="ECO:0000313" key="26">
    <source>
        <dbReference type="Proteomes" id="UP000242770"/>
    </source>
</evidence>
<dbReference type="PROSITE" id="PS50880">
    <property type="entry name" value="TOPRIM"/>
    <property type="match status" value="1"/>
</dbReference>
<evidence type="ECO:0000256" key="5">
    <source>
        <dbReference type="ARBA" id="ARBA00009446"/>
    </source>
</evidence>
<dbReference type="InterPro" id="IPR013824">
    <property type="entry name" value="Topo_IA_cen_sub1"/>
</dbReference>
<evidence type="ECO:0000256" key="15">
    <source>
        <dbReference type="ARBA" id="ARBA00023125"/>
    </source>
</evidence>
<protein>
    <recommendedName>
        <fullName evidence="6">DNA topoisomerase</fullName>
        <ecNumber evidence="6">5.6.2.1</ecNumber>
    </recommendedName>
</protein>
<dbReference type="InterPro" id="IPR010666">
    <property type="entry name" value="Znf_GRF"/>
</dbReference>
<evidence type="ECO:0000256" key="3">
    <source>
        <dbReference type="ARBA" id="ARBA00004141"/>
    </source>
</evidence>
<dbReference type="InterPro" id="IPR003601">
    <property type="entry name" value="Topo_IA_2"/>
</dbReference>
<feature type="compositionally biased region" description="Basic and acidic residues" evidence="19">
    <location>
        <begin position="294"/>
        <end position="305"/>
    </location>
</feature>
<keyword evidence="11 18" id="KW-0863">Zinc-finger</keyword>
<evidence type="ECO:0000256" key="2">
    <source>
        <dbReference type="ARBA" id="ARBA00001946"/>
    </source>
</evidence>
<dbReference type="Gene3D" id="4.10.60.10">
    <property type="entry name" value="Zinc finger, CCHC-type"/>
    <property type="match status" value="2"/>
</dbReference>
<feature type="domain" description="CCHC-type" evidence="21">
    <location>
        <begin position="1571"/>
        <end position="1586"/>
    </location>
</feature>
<dbReference type="InterPro" id="IPR013497">
    <property type="entry name" value="Topo_IA_cen"/>
</dbReference>
<accession>A0A0F7S3V1</accession>
<dbReference type="Pfam" id="PF03169">
    <property type="entry name" value="OPT"/>
    <property type="match status" value="1"/>
</dbReference>
<dbReference type="GO" id="GO:0006397">
    <property type="term" value="P:mRNA processing"/>
    <property type="evidence" value="ECO:0007669"/>
    <property type="project" value="UniProtKB-KW"/>
</dbReference>
<dbReference type="EMBL" id="CCFA01004319">
    <property type="protein sequence ID" value="CDS01667.1"/>
    <property type="molecule type" value="Genomic_DNA"/>
</dbReference>
<keyword evidence="26" id="KW-1185">Reference proteome</keyword>
<comment type="catalytic activity">
    <reaction evidence="1">
        <text>ATP-independent breakage of single-stranded DNA, followed by passage and rejoining.</text>
        <dbReference type="EC" id="5.6.2.1"/>
    </reaction>
</comment>
<dbReference type="CDD" id="cd00186">
    <property type="entry name" value="TOP1Ac"/>
    <property type="match status" value="1"/>
</dbReference>
<evidence type="ECO:0000256" key="6">
    <source>
        <dbReference type="ARBA" id="ARBA00012891"/>
    </source>
</evidence>
<keyword evidence="16 20" id="KW-0472">Membrane</keyword>
<dbReference type="GO" id="GO:0003677">
    <property type="term" value="F:DNA binding"/>
    <property type="evidence" value="ECO:0007669"/>
    <property type="project" value="UniProtKB-KW"/>
</dbReference>
<dbReference type="PRINTS" id="PR00417">
    <property type="entry name" value="PRTPISMRASEI"/>
</dbReference>
<feature type="transmembrane region" description="Helical" evidence="20">
    <location>
        <begin position="350"/>
        <end position="370"/>
    </location>
</feature>
<feature type="region of interest" description="Disordered" evidence="19">
    <location>
        <begin position="1057"/>
        <end position="1080"/>
    </location>
</feature>
<dbReference type="PANTHER" id="PTHR11390:SF21">
    <property type="entry name" value="DNA TOPOISOMERASE 3-ALPHA"/>
    <property type="match status" value="1"/>
</dbReference>
<dbReference type="InterPro" id="IPR003602">
    <property type="entry name" value="Topo_IA_DNA-bd_dom"/>
</dbReference>
<evidence type="ECO:0000256" key="19">
    <source>
        <dbReference type="SAM" id="MobiDB-lite"/>
    </source>
</evidence>
<dbReference type="GO" id="GO:0003917">
    <property type="term" value="F:DNA topoisomerase type I (single strand cut, ATP-independent) activity"/>
    <property type="evidence" value="ECO:0007669"/>
    <property type="project" value="UniProtKB-EC"/>
</dbReference>
<dbReference type="Gene3D" id="3.40.50.140">
    <property type="match status" value="1"/>
</dbReference>
<dbReference type="PROSITE" id="PS52039">
    <property type="entry name" value="TOPO_IA_2"/>
    <property type="match status" value="1"/>
</dbReference>
<dbReference type="STRING" id="49012.A0A0F7S3V1"/>
<dbReference type="Gene3D" id="2.70.20.10">
    <property type="entry name" value="Topoisomerase I, domain 3"/>
    <property type="match status" value="1"/>
</dbReference>
<feature type="transmembrane region" description="Helical" evidence="20">
    <location>
        <begin position="214"/>
        <end position="232"/>
    </location>
</feature>
<dbReference type="Gene3D" id="1.10.290.10">
    <property type="entry name" value="Topoisomerase I, domain 4"/>
    <property type="match status" value="1"/>
</dbReference>
<evidence type="ECO:0000256" key="13">
    <source>
        <dbReference type="ARBA" id="ARBA00022989"/>
    </source>
</evidence>
<evidence type="ECO:0000256" key="7">
    <source>
        <dbReference type="ARBA" id="ARBA00022448"/>
    </source>
</evidence>
<feature type="region of interest" description="Disordered" evidence="19">
    <location>
        <begin position="294"/>
        <end position="323"/>
    </location>
</feature>
<comment type="subcellular location">
    <subcellularLocation>
        <location evidence="3">Membrane</location>
        <topology evidence="3">Multi-pass membrane protein</topology>
    </subcellularLocation>
</comment>
<reference evidence="26" key="1">
    <citation type="submission" date="2014-06" db="EMBL/GenBank/DDBJ databases">
        <authorList>
            <person name="Berkman P.J."/>
        </authorList>
    </citation>
    <scope>NUCLEOTIDE SEQUENCE [LARGE SCALE GENOMIC DNA]</scope>
</reference>
<dbReference type="Proteomes" id="UP000242770">
    <property type="component" value="Unassembled WGS sequence"/>
</dbReference>
<feature type="transmembrane region" description="Helical" evidence="20">
    <location>
        <begin position="325"/>
        <end position="344"/>
    </location>
</feature>
<dbReference type="Pfam" id="PF00098">
    <property type="entry name" value="zf-CCHC"/>
    <property type="match status" value="2"/>
</dbReference>
<feature type="transmembrane region" description="Helical" evidence="20">
    <location>
        <begin position="36"/>
        <end position="57"/>
    </location>
</feature>
<keyword evidence="13 20" id="KW-1133">Transmembrane helix</keyword>
<comment type="cofactor">
    <cofactor evidence="2">
        <name>Mg(2+)</name>
        <dbReference type="ChEBI" id="CHEBI:18420"/>
    </cofactor>
</comment>
<dbReference type="GO" id="GO:0008270">
    <property type="term" value="F:zinc ion binding"/>
    <property type="evidence" value="ECO:0007669"/>
    <property type="project" value="UniProtKB-KW"/>
</dbReference>
<dbReference type="InterPro" id="IPR023406">
    <property type="entry name" value="Topo_IA_AS"/>
</dbReference>
<comment type="similarity">
    <text evidence="4">Belongs to the oligopeptide OPT transporter family.</text>
</comment>
<name>A0A0F7S3V1_9BASI</name>
<dbReference type="InterPro" id="IPR001878">
    <property type="entry name" value="Znf_CCHC"/>
</dbReference>
<keyword evidence="12" id="KW-0862">Zinc</keyword>
<evidence type="ECO:0000256" key="11">
    <source>
        <dbReference type="ARBA" id="ARBA00022771"/>
    </source>
</evidence>
<dbReference type="GO" id="GO:0006265">
    <property type="term" value="P:DNA topological change"/>
    <property type="evidence" value="ECO:0007669"/>
    <property type="project" value="InterPro"/>
</dbReference>
<feature type="domain" description="CCHC-type" evidence="21">
    <location>
        <begin position="1633"/>
        <end position="1647"/>
    </location>
</feature>
<dbReference type="GO" id="GO:0031422">
    <property type="term" value="C:RecQ family helicase-topoisomerase III complex"/>
    <property type="evidence" value="ECO:0007669"/>
    <property type="project" value="TreeGrafter"/>
</dbReference>
<dbReference type="CDD" id="cd03362">
    <property type="entry name" value="TOPRIM_TopoIA_TopoIII"/>
    <property type="match status" value="1"/>
</dbReference>
<evidence type="ECO:0000256" key="8">
    <source>
        <dbReference type="ARBA" id="ARBA00022664"/>
    </source>
</evidence>
<feature type="region of interest" description="Disordered" evidence="19">
    <location>
        <begin position="1585"/>
        <end position="1649"/>
    </location>
</feature>
<evidence type="ECO:0000259" key="23">
    <source>
        <dbReference type="PROSITE" id="PS51999"/>
    </source>
</evidence>
<feature type="compositionally biased region" description="Basic and acidic residues" evidence="19">
    <location>
        <begin position="1057"/>
        <end position="1068"/>
    </location>
</feature>
<dbReference type="GO" id="GO:0035673">
    <property type="term" value="F:oligopeptide transmembrane transporter activity"/>
    <property type="evidence" value="ECO:0007669"/>
    <property type="project" value="InterPro"/>
</dbReference>
<dbReference type="InterPro" id="IPR013826">
    <property type="entry name" value="Topo_IA_cen_sub3"/>
</dbReference>
<dbReference type="Gene3D" id="1.10.460.10">
    <property type="entry name" value="Topoisomerase I, domain 2"/>
    <property type="match status" value="1"/>
</dbReference>
<feature type="transmembrane region" description="Helical" evidence="20">
    <location>
        <begin position="252"/>
        <end position="273"/>
    </location>
</feature>
<dbReference type="GO" id="GO:0006310">
    <property type="term" value="P:DNA recombination"/>
    <property type="evidence" value="ECO:0007669"/>
    <property type="project" value="TreeGrafter"/>
</dbReference>
<keyword evidence="9 20" id="KW-0812">Transmembrane</keyword>